<dbReference type="GO" id="GO:0008270">
    <property type="term" value="F:zinc ion binding"/>
    <property type="evidence" value="ECO:0007669"/>
    <property type="project" value="UniProtKB-KW"/>
</dbReference>
<keyword evidence="3" id="KW-1185">Reference proteome</keyword>
<proteinExistence type="predicted"/>
<dbReference type="InterPro" id="IPR013087">
    <property type="entry name" value="Znf_C2H2_type"/>
</dbReference>
<evidence type="ECO:0000313" key="3">
    <source>
        <dbReference type="Proteomes" id="UP000095283"/>
    </source>
</evidence>
<sequence>MFFVIVCVPDGDLLKDLAHSLDSLSLSYNICQNMSTSTIDTRMACKESVISCNLSQNCVSKTIEIPPVITDGPININNDVIQQEVKHGEEQWINQNSPSDGSFASPIFVPCNTIPKTRAPRNIKRYRRQTCRICGASTIVPFLRSKMLHAAVHSDFKRLNMVRHEKRNIANISVFRYKCNLCDKRAVSMTTIKLHIKAHHTSQKETAFTDEMTEEENIKLLALTERCYTNPYL</sequence>
<accession>A0A1I7XSG6</accession>
<keyword evidence="1" id="KW-0863">Zinc-finger</keyword>
<dbReference type="PROSITE" id="PS50157">
    <property type="entry name" value="ZINC_FINGER_C2H2_2"/>
    <property type="match status" value="1"/>
</dbReference>
<evidence type="ECO:0000259" key="2">
    <source>
        <dbReference type="PROSITE" id="PS50157"/>
    </source>
</evidence>
<feature type="domain" description="C2H2-type" evidence="2">
    <location>
        <begin position="177"/>
        <end position="205"/>
    </location>
</feature>
<dbReference type="Proteomes" id="UP000095283">
    <property type="component" value="Unplaced"/>
</dbReference>
<reference evidence="4" key="1">
    <citation type="submission" date="2016-11" db="UniProtKB">
        <authorList>
            <consortium name="WormBaseParasite"/>
        </authorList>
    </citation>
    <scope>IDENTIFICATION</scope>
</reference>
<keyword evidence="1" id="KW-0862">Zinc</keyword>
<dbReference type="Gene3D" id="3.30.160.60">
    <property type="entry name" value="Classic Zinc Finger"/>
    <property type="match status" value="1"/>
</dbReference>
<evidence type="ECO:0000256" key="1">
    <source>
        <dbReference type="PROSITE-ProRule" id="PRU00042"/>
    </source>
</evidence>
<dbReference type="WBParaSite" id="Hba_20678">
    <property type="protein sequence ID" value="Hba_20678"/>
    <property type="gene ID" value="Hba_20678"/>
</dbReference>
<name>A0A1I7XSG6_HETBA</name>
<keyword evidence="1" id="KW-0479">Metal-binding</keyword>
<protein>
    <submittedName>
        <fullName evidence="4">C2H2-type domain-containing protein</fullName>
    </submittedName>
</protein>
<evidence type="ECO:0000313" key="4">
    <source>
        <dbReference type="WBParaSite" id="Hba_20678"/>
    </source>
</evidence>
<dbReference type="AlphaFoldDB" id="A0A1I7XSG6"/>
<organism evidence="3 4">
    <name type="scientific">Heterorhabditis bacteriophora</name>
    <name type="common">Entomopathogenic nematode worm</name>
    <dbReference type="NCBI Taxonomy" id="37862"/>
    <lineage>
        <taxon>Eukaryota</taxon>
        <taxon>Metazoa</taxon>
        <taxon>Ecdysozoa</taxon>
        <taxon>Nematoda</taxon>
        <taxon>Chromadorea</taxon>
        <taxon>Rhabditida</taxon>
        <taxon>Rhabditina</taxon>
        <taxon>Rhabditomorpha</taxon>
        <taxon>Strongyloidea</taxon>
        <taxon>Heterorhabditidae</taxon>
        <taxon>Heterorhabditis</taxon>
    </lineage>
</organism>